<proteinExistence type="predicted"/>
<evidence type="ECO:0000313" key="2">
    <source>
        <dbReference type="Proteomes" id="UP001060085"/>
    </source>
</evidence>
<comment type="caution">
    <text evidence="1">The sequence shown here is derived from an EMBL/GenBank/DDBJ whole genome shotgun (WGS) entry which is preliminary data.</text>
</comment>
<gene>
    <name evidence="1" type="ORF">M9H77_18351</name>
</gene>
<protein>
    <submittedName>
        <fullName evidence="1">Uncharacterized protein</fullName>
    </submittedName>
</protein>
<keyword evidence="2" id="KW-1185">Reference proteome</keyword>
<dbReference type="Proteomes" id="UP001060085">
    <property type="component" value="Linkage Group LG04"/>
</dbReference>
<sequence length="619" mass="67970">MSSSAAASTLTATATAITADVDYSIWKAIAGSTVEIPSLGSRVYYFPEGHAEHIHNNTNFDLSSTASTVVSSVGLPPSLPSFYLCRVLRLQFLADPQSEQVFAKLLLFPVHWDDDGDMRNVKFSLREMHGYDEEEGKEDENDEVVSFAKVLTPSDANNGGGFSVPRFCADSIFPPLDFEAEPPVQSLFVRDISGNVFEFRHIYRGTPRRHLLTTGWSKFVNAKKLVAGDSVVFMRKISNGELFVGVRRALKSSGGTTCRWNSCITGASAVRLDQNGIDCGGDVPGFWRSAKGKPVLQAMEMAAKGMAFEVSYYPRPGWADFVVSAEIVERSMNVLWNAGVRVKKSMETEDSSRMTWSHGTVLSTSVPDNGPWRGSPWRMLQIKWDEHDLLKNVTRVSPWEVEYVVPTVSPHSAFLPIKKIKVLQDPKMLPSEEEGSVLPIGGLSNSMMGHLGPLFQNYISPASMQGARQNQFSFSSLSNIRSEITGPTSHTFINNVMKSKLKTVSTELNIGSMQSENLSPDSQSSVHYSGTELAGKVGSNTPTRIGVCSFQLFGKIIHMEEPVEDGVDYIGGCTEGESKKVCKEIDNPLDLSLTFPCSKLLDRLDVQCQRTSGVEACPL</sequence>
<dbReference type="EMBL" id="CM044704">
    <property type="protein sequence ID" value="KAI5668498.1"/>
    <property type="molecule type" value="Genomic_DNA"/>
</dbReference>
<name>A0ACC0B7J0_CATRO</name>
<organism evidence="1 2">
    <name type="scientific">Catharanthus roseus</name>
    <name type="common">Madagascar periwinkle</name>
    <name type="synonym">Vinca rosea</name>
    <dbReference type="NCBI Taxonomy" id="4058"/>
    <lineage>
        <taxon>Eukaryota</taxon>
        <taxon>Viridiplantae</taxon>
        <taxon>Streptophyta</taxon>
        <taxon>Embryophyta</taxon>
        <taxon>Tracheophyta</taxon>
        <taxon>Spermatophyta</taxon>
        <taxon>Magnoliopsida</taxon>
        <taxon>eudicotyledons</taxon>
        <taxon>Gunneridae</taxon>
        <taxon>Pentapetalae</taxon>
        <taxon>asterids</taxon>
        <taxon>lamiids</taxon>
        <taxon>Gentianales</taxon>
        <taxon>Apocynaceae</taxon>
        <taxon>Rauvolfioideae</taxon>
        <taxon>Vinceae</taxon>
        <taxon>Catharanthinae</taxon>
        <taxon>Catharanthus</taxon>
    </lineage>
</organism>
<accession>A0ACC0B7J0</accession>
<reference evidence="2" key="1">
    <citation type="journal article" date="2023" name="Nat. Plants">
        <title>Single-cell RNA sequencing provides a high-resolution roadmap for understanding the multicellular compartmentation of specialized metabolism.</title>
        <authorList>
            <person name="Sun S."/>
            <person name="Shen X."/>
            <person name="Li Y."/>
            <person name="Li Y."/>
            <person name="Wang S."/>
            <person name="Li R."/>
            <person name="Zhang H."/>
            <person name="Shen G."/>
            <person name="Guo B."/>
            <person name="Wei J."/>
            <person name="Xu J."/>
            <person name="St-Pierre B."/>
            <person name="Chen S."/>
            <person name="Sun C."/>
        </authorList>
    </citation>
    <scope>NUCLEOTIDE SEQUENCE [LARGE SCALE GENOMIC DNA]</scope>
</reference>
<evidence type="ECO:0000313" key="1">
    <source>
        <dbReference type="EMBL" id="KAI5668498.1"/>
    </source>
</evidence>